<keyword evidence="7 10" id="KW-0812">Transmembrane</keyword>
<comment type="function">
    <text evidence="1">Required for nicotinamide riboside transport across the inner membrane.</text>
</comment>
<keyword evidence="6" id="KW-1003">Cell membrane</keyword>
<evidence type="ECO:0000313" key="11">
    <source>
        <dbReference type="EMBL" id="MFC3120342.1"/>
    </source>
</evidence>
<evidence type="ECO:0000313" key="12">
    <source>
        <dbReference type="Proteomes" id="UP001595478"/>
    </source>
</evidence>
<proteinExistence type="inferred from homology"/>
<feature type="transmembrane region" description="Helical" evidence="10">
    <location>
        <begin position="101"/>
        <end position="121"/>
    </location>
</feature>
<keyword evidence="9 10" id="KW-0472">Membrane</keyword>
<evidence type="ECO:0000256" key="2">
    <source>
        <dbReference type="ARBA" id="ARBA00004651"/>
    </source>
</evidence>
<comment type="similarity">
    <text evidence="3">Belongs to the nicotinamide ribonucleoside (NR) uptake permease (TC 4.B.1) family.</text>
</comment>
<comment type="subcellular location">
    <subcellularLocation>
        <location evidence="2">Cell membrane</location>
        <topology evidence="2">Multi-pass membrane protein</topology>
    </subcellularLocation>
</comment>
<dbReference type="EMBL" id="JBHRSW010000004">
    <property type="protein sequence ID" value="MFC3120342.1"/>
    <property type="molecule type" value="Genomic_DNA"/>
</dbReference>
<dbReference type="Proteomes" id="UP001595478">
    <property type="component" value="Unassembled WGS sequence"/>
</dbReference>
<evidence type="ECO:0000256" key="4">
    <source>
        <dbReference type="ARBA" id="ARBA00017522"/>
    </source>
</evidence>
<feature type="transmembrane region" description="Helical" evidence="10">
    <location>
        <begin position="127"/>
        <end position="145"/>
    </location>
</feature>
<evidence type="ECO:0000256" key="9">
    <source>
        <dbReference type="ARBA" id="ARBA00023136"/>
    </source>
</evidence>
<evidence type="ECO:0000256" key="1">
    <source>
        <dbReference type="ARBA" id="ARBA00002672"/>
    </source>
</evidence>
<keyword evidence="8 10" id="KW-1133">Transmembrane helix</keyword>
<sequence>MDEVWQALLSQWQSQSGLELFAVALAIAYVWLATEESIWCWPAALISTSLYTFIYWDVSLLFQVLLNAYYAVMAVVGWLSWRQKPSSAVLLVSIMSTQQHLLFIASAGTCTALIYFFAAHWLSYEQLLLDASITVFSLFTTFLTVRKKRASWLYWIIINAATVYLVVKAGLIFTALLMLIYIVIAIKGYWQWTQSMQAPRSVADSAV</sequence>
<feature type="transmembrane region" description="Helical" evidence="10">
    <location>
        <begin position="152"/>
        <end position="167"/>
    </location>
</feature>
<protein>
    <recommendedName>
        <fullName evidence="4">Nicotinamide riboside transporter PnuC</fullName>
    </recommendedName>
</protein>
<dbReference type="Pfam" id="PF04973">
    <property type="entry name" value="NMN_transporter"/>
    <property type="match status" value="1"/>
</dbReference>
<comment type="caution">
    <text evidence="11">The sequence shown here is derived from an EMBL/GenBank/DDBJ whole genome shotgun (WGS) entry which is preliminary data.</text>
</comment>
<dbReference type="RefSeq" id="WP_376918479.1">
    <property type="nucleotide sequence ID" value="NZ_JBHRSW010000004.1"/>
</dbReference>
<accession>A0ABV7FPF5</accession>
<dbReference type="InterPro" id="IPR006419">
    <property type="entry name" value="NMN_transpt_PnuC"/>
</dbReference>
<keyword evidence="12" id="KW-1185">Reference proteome</keyword>
<evidence type="ECO:0000256" key="6">
    <source>
        <dbReference type="ARBA" id="ARBA00022475"/>
    </source>
</evidence>
<name>A0ABV7FPF5_9ALTE</name>
<feature type="transmembrane region" description="Helical" evidence="10">
    <location>
        <begin position="39"/>
        <end position="56"/>
    </location>
</feature>
<organism evidence="11 12">
    <name type="scientific">Agaribacter flavus</name>
    <dbReference type="NCBI Taxonomy" id="1902781"/>
    <lineage>
        <taxon>Bacteria</taxon>
        <taxon>Pseudomonadati</taxon>
        <taxon>Pseudomonadota</taxon>
        <taxon>Gammaproteobacteria</taxon>
        <taxon>Alteromonadales</taxon>
        <taxon>Alteromonadaceae</taxon>
        <taxon>Agaribacter</taxon>
    </lineage>
</organism>
<evidence type="ECO:0000256" key="8">
    <source>
        <dbReference type="ARBA" id="ARBA00022989"/>
    </source>
</evidence>
<evidence type="ECO:0000256" key="5">
    <source>
        <dbReference type="ARBA" id="ARBA00022448"/>
    </source>
</evidence>
<feature type="transmembrane region" description="Helical" evidence="10">
    <location>
        <begin position="12"/>
        <end position="32"/>
    </location>
</feature>
<dbReference type="PANTHER" id="PTHR36122:SF2">
    <property type="entry name" value="NICOTINAMIDE RIBOSIDE TRANSPORTER PNUC"/>
    <property type="match status" value="1"/>
</dbReference>
<dbReference type="PANTHER" id="PTHR36122">
    <property type="entry name" value="NICOTINAMIDE RIBOSIDE TRANSPORTER PNUC"/>
    <property type="match status" value="1"/>
</dbReference>
<evidence type="ECO:0000256" key="10">
    <source>
        <dbReference type="SAM" id="Phobius"/>
    </source>
</evidence>
<gene>
    <name evidence="11" type="primary">pnuC</name>
    <name evidence="11" type="ORF">ACFOHL_01780</name>
</gene>
<evidence type="ECO:0000256" key="7">
    <source>
        <dbReference type="ARBA" id="ARBA00022692"/>
    </source>
</evidence>
<keyword evidence="5" id="KW-0813">Transport</keyword>
<evidence type="ECO:0000256" key="3">
    <source>
        <dbReference type="ARBA" id="ARBA00006669"/>
    </source>
</evidence>
<dbReference type="NCBIfam" id="TIGR01528">
    <property type="entry name" value="NMN_trans_PnuC"/>
    <property type="match status" value="1"/>
</dbReference>
<feature type="transmembrane region" description="Helical" evidence="10">
    <location>
        <begin position="62"/>
        <end position="81"/>
    </location>
</feature>
<reference evidence="12" key="1">
    <citation type="journal article" date="2019" name="Int. J. Syst. Evol. Microbiol.">
        <title>The Global Catalogue of Microorganisms (GCM) 10K type strain sequencing project: providing services to taxonomists for standard genome sequencing and annotation.</title>
        <authorList>
            <consortium name="The Broad Institute Genomics Platform"/>
            <consortium name="The Broad Institute Genome Sequencing Center for Infectious Disease"/>
            <person name="Wu L."/>
            <person name="Ma J."/>
        </authorList>
    </citation>
    <scope>NUCLEOTIDE SEQUENCE [LARGE SCALE GENOMIC DNA]</scope>
    <source>
        <strain evidence="12">KCTC 52473</strain>
    </source>
</reference>